<dbReference type="Proteomes" id="UP000034922">
    <property type="component" value="Unassembled WGS sequence"/>
</dbReference>
<organism evidence="1 2">
    <name type="scientific">Candidatus Woesebacteria bacterium GW2011_GWC2_45_9</name>
    <dbReference type="NCBI Taxonomy" id="1618589"/>
    <lineage>
        <taxon>Bacteria</taxon>
        <taxon>Candidatus Woeseibacteriota</taxon>
    </lineage>
</organism>
<name>A0A0G1NBQ8_9BACT</name>
<comment type="caution">
    <text evidence="1">The sequence shown here is derived from an EMBL/GenBank/DDBJ whole genome shotgun (WGS) entry which is preliminary data.</text>
</comment>
<dbReference type="EMBL" id="LCLM01000001">
    <property type="protein sequence ID" value="KKU17797.1"/>
    <property type="molecule type" value="Genomic_DNA"/>
</dbReference>
<dbReference type="STRING" id="1618589.UX25_C0001G0011"/>
<evidence type="ECO:0000313" key="2">
    <source>
        <dbReference type="Proteomes" id="UP000034922"/>
    </source>
</evidence>
<keyword evidence="1" id="KW-0489">Methyltransferase</keyword>
<dbReference type="Gene3D" id="3.40.50.150">
    <property type="entry name" value="Vaccinia Virus protein VP39"/>
    <property type="match status" value="1"/>
</dbReference>
<dbReference type="GO" id="GO:0008168">
    <property type="term" value="F:methyltransferase activity"/>
    <property type="evidence" value="ECO:0007669"/>
    <property type="project" value="UniProtKB-KW"/>
</dbReference>
<dbReference type="InterPro" id="IPR029063">
    <property type="entry name" value="SAM-dependent_MTases_sf"/>
</dbReference>
<protein>
    <submittedName>
        <fullName evidence="1">Methylase involved in ubiquinone/menaquinone biosynthesis</fullName>
    </submittedName>
</protein>
<dbReference type="CDD" id="cd02440">
    <property type="entry name" value="AdoMet_MTases"/>
    <property type="match status" value="1"/>
</dbReference>
<dbReference type="PANTHER" id="PTHR43861">
    <property type="entry name" value="TRANS-ACONITATE 2-METHYLTRANSFERASE-RELATED"/>
    <property type="match status" value="1"/>
</dbReference>
<dbReference type="PANTHER" id="PTHR43861:SF6">
    <property type="entry name" value="METHYLTRANSFERASE TYPE 11"/>
    <property type="match status" value="1"/>
</dbReference>
<proteinExistence type="predicted"/>
<sequence>MCIVCGGKHFKKLISVEGKNIVRCRRCGLVKTENFKEPDYKKYHRDEEYQDFEARFRNIFLKRIQIIEKFFAEPGKVLEIGCSVGILLSILKEKGWEVWGVEPSKSAKTARKKEIKVINKIFEKASLPKGYFDLIILNHTLEHLENPLDILKKARTLLKKGGKIFVDVPNFGSLSSRILGKRWPYLAPREHHYHFEPKTLRKVIKKAGFKVIFESSHSGIFDWGNPVGGLYHELLTRPRSFVKDFITAPGALIVTLMGKGISLSMLGKNI</sequence>
<keyword evidence="1" id="KW-0808">Transferase</keyword>
<dbReference type="GO" id="GO:0032259">
    <property type="term" value="P:methylation"/>
    <property type="evidence" value="ECO:0007669"/>
    <property type="project" value="UniProtKB-KW"/>
</dbReference>
<dbReference type="AlphaFoldDB" id="A0A0G1NBQ8"/>
<gene>
    <name evidence="1" type="ORF">UX25_C0001G0011</name>
</gene>
<accession>A0A0G1NBQ8</accession>
<reference evidence="1 2" key="1">
    <citation type="journal article" date="2015" name="Nature">
        <title>rRNA introns, odd ribosomes, and small enigmatic genomes across a large radiation of phyla.</title>
        <authorList>
            <person name="Brown C.T."/>
            <person name="Hug L.A."/>
            <person name="Thomas B.C."/>
            <person name="Sharon I."/>
            <person name="Castelle C.J."/>
            <person name="Singh A."/>
            <person name="Wilkins M.J."/>
            <person name="Williams K.H."/>
            <person name="Banfield J.F."/>
        </authorList>
    </citation>
    <scope>NUCLEOTIDE SEQUENCE [LARGE SCALE GENOMIC DNA]</scope>
</reference>
<evidence type="ECO:0000313" key="1">
    <source>
        <dbReference type="EMBL" id="KKU17797.1"/>
    </source>
</evidence>
<keyword evidence="1" id="KW-0830">Ubiquinone</keyword>
<dbReference type="SUPFAM" id="SSF53335">
    <property type="entry name" value="S-adenosyl-L-methionine-dependent methyltransferases"/>
    <property type="match status" value="1"/>
</dbReference>
<dbReference type="Pfam" id="PF13489">
    <property type="entry name" value="Methyltransf_23"/>
    <property type="match status" value="1"/>
</dbReference>